<dbReference type="AlphaFoldDB" id="A0A1E4S6S7"/>
<dbReference type="Proteomes" id="UP000094389">
    <property type="component" value="Unassembled WGS sequence"/>
</dbReference>
<dbReference type="PANTHER" id="PTHR15706">
    <property type="entry name" value="SH3 MULTIPLE DOMAIN"/>
    <property type="match status" value="1"/>
</dbReference>
<dbReference type="Gene3D" id="2.30.30.40">
    <property type="entry name" value="SH3 Domains"/>
    <property type="match status" value="2"/>
</dbReference>
<evidence type="ECO:0000256" key="2">
    <source>
        <dbReference type="ARBA" id="ARBA00022737"/>
    </source>
</evidence>
<keyword evidence="9" id="KW-1185">Reference proteome</keyword>
<dbReference type="CDD" id="cd06890">
    <property type="entry name" value="PX_Bem1p"/>
    <property type="match status" value="1"/>
</dbReference>
<evidence type="ECO:0008006" key="10">
    <source>
        <dbReference type="Google" id="ProtNLM"/>
    </source>
</evidence>
<dbReference type="CDD" id="cd11879">
    <property type="entry name" value="SH3_Bem1p_2"/>
    <property type="match status" value="1"/>
</dbReference>
<evidence type="ECO:0000256" key="3">
    <source>
        <dbReference type="PROSITE-ProRule" id="PRU00192"/>
    </source>
</evidence>
<accession>A0A1E4S6S7</accession>
<dbReference type="RefSeq" id="XP_020072217.1">
    <property type="nucleotide sequence ID" value="XM_020212482.1"/>
</dbReference>
<dbReference type="SUPFAM" id="SSF54277">
    <property type="entry name" value="CAD &amp; PB1 domains"/>
    <property type="match status" value="1"/>
</dbReference>
<dbReference type="FunFam" id="2.30.30.40:FF:000093">
    <property type="entry name" value="Protein kinase activator Bem1"/>
    <property type="match status" value="1"/>
</dbReference>
<dbReference type="SUPFAM" id="SSF64268">
    <property type="entry name" value="PX domain"/>
    <property type="match status" value="1"/>
</dbReference>
<dbReference type="GO" id="GO:0060090">
    <property type="term" value="F:molecular adaptor activity"/>
    <property type="evidence" value="ECO:0007669"/>
    <property type="project" value="UniProtKB-ARBA"/>
</dbReference>
<dbReference type="Gene3D" id="3.30.1520.10">
    <property type="entry name" value="Phox-like domain"/>
    <property type="match status" value="1"/>
</dbReference>
<evidence type="ECO:0000256" key="1">
    <source>
        <dbReference type="ARBA" id="ARBA00022443"/>
    </source>
</evidence>
<sequence>MASISSINDLKIGTSNLLQSPKKVIKALYDYTPQGPGELAFSKGDFFHVIGNEDDPEWYEACNPSKNQRGMVPVPYFETFDKTRPPTTKNSSSPSKVSRSSKKLSTDSMPVSISSKSSSSNTLYAIVLYDFKAERSDELDIIAGENIILCAHHEYEWFIAKPIDRLGGPGLVPVSYVSVIDILTGNSTGNNVVDDITSANLPTVEQWKSRNAKYKASSIPLGNVDETTTGSPQSQIAITPDADIVVNDSLPYIVDATVDSFYVDNGRYWFHINAELSNGELRSLCRYYEDFYDFQIRLLELFPAEAGRSSQSQKRILPFIPGPLTYVTDKITKKRQVDLNEYVKELVALPVYVSHCNFVKSLFSIKNELDRVLESSNLDLQDDDRERTIVKNESIKTLNLERQPTSQKLKFYYKDDIFALLLSRDTTLATLRKKVSTRIHDEEGQTSFRIYTRIGEDKGEEVLNDEDVQNVLNQKLKMIIEDE</sequence>
<feature type="domain" description="PX" evidence="6">
    <location>
        <begin position="248"/>
        <end position="370"/>
    </location>
</feature>
<dbReference type="GO" id="GO:0005938">
    <property type="term" value="C:cell cortex"/>
    <property type="evidence" value="ECO:0007669"/>
    <property type="project" value="UniProtKB-ARBA"/>
</dbReference>
<feature type="compositionally biased region" description="Low complexity" evidence="4">
    <location>
        <begin position="85"/>
        <end position="98"/>
    </location>
</feature>
<dbReference type="Gene3D" id="3.10.20.90">
    <property type="entry name" value="Phosphatidylinositol 3-kinase Catalytic Subunit, Chain A, domain 1"/>
    <property type="match status" value="1"/>
</dbReference>
<dbReference type="STRING" id="983966.A0A1E4S6S7"/>
<dbReference type="InterPro" id="IPR036871">
    <property type="entry name" value="PX_dom_sf"/>
</dbReference>
<dbReference type="CDD" id="cd11878">
    <property type="entry name" value="SH3_Bem1p_1"/>
    <property type="match status" value="1"/>
</dbReference>
<gene>
    <name evidence="8" type="ORF">CYBJADRAFT_123408</name>
</gene>
<feature type="domain" description="SH3" evidence="5">
    <location>
        <begin position="20"/>
        <end position="82"/>
    </location>
</feature>
<dbReference type="SUPFAM" id="SSF50044">
    <property type="entry name" value="SH3-domain"/>
    <property type="match status" value="2"/>
</dbReference>
<dbReference type="Pfam" id="PF00787">
    <property type="entry name" value="PX"/>
    <property type="match status" value="1"/>
</dbReference>
<keyword evidence="1 3" id="KW-0728">SH3 domain</keyword>
<dbReference type="PROSITE" id="PS50195">
    <property type="entry name" value="PX"/>
    <property type="match status" value="1"/>
</dbReference>
<protein>
    <recommendedName>
        <fullName evidence="10">Bud emergence protein 1</fullName>
    </recommendedName>
</protein>
<dbReference type="InterPro" id="IPR035549">
    <property type="entry name" value="Bem1/Scd2_SH3_2"/>
</dbReference>
<feature type="domain" description="PB1" evidence="7">
    <location>
        <begin position="406"/>
        <end position="483"/>
    </location>
</feature>
<dbReference type="InterPro" id="IPR036028">
    <property type="entry name" value="SH3-like_dom_sf"/>
</dbReference>
<dbReference type="GO" id="GO:0035091">
    <property type="term" value="F:phosphatidylinositol binding"/>
    <property type="evidence" value="ECO:0007669"/>
    <property type="project" value="InterPro"/>
</dbReference>
<reference evidence="8 9" key="1">
    <citation type="journal article" date="2016" name="Proc. Natl. Acad. Sci. U.S.A.">
        <title>Comparative genomics of biotechnologically important yeasts.</title>
        <authorList>
            <person name="Riley R."/>
            <person name="Haridas S."/>
            <person name="Wolfe K.H."/>
            <person name="Lopes M.R."/>
            <person name="Hittinger C.T."/>
            <person name="Goeker M."/>
            <person name="Salamov A.A."/>
            <person name="Wisecaver J.H."/>
            <person name="Long T.M."/>
            <person name="Calvey C.H."/>
            <person name="Aerts A.L."/>
            <person name="Barry K.W."/>
            <person name="Choi C."/>
            <person name="Clum A."/>
            <person name="Coughlan A.Y."/>
            <person name="Deshpande S."/>
            <person name="Douglass A.P."/>
            <person name="Hanson S.J."/>
            <person name="Klenk H.-P."/>
            <person name="LaButti K.M."/>
            <person name="Lapidus A."/>
            <person name="Lindquist E.A."/>
            <person name="Lipzen A.M."/>
            <person name="Meier-Kolthoff J.P."/>
            <person name="Ohm R.A."/>
            <person name="Otillar R.P."/>
            <person name="Pangilinan J.L."/>
            <person name="Peng Y."/>
            <person name="Rokas A."/>
            <person name="Rosa C.A."/>
            <person name="Scheuner C."/>
            <person name="Sibirny A.A."/>
            <person name="Slot J.C."/>
            <person name="Stielow J.B."/>
            <person name="Sun H."/>
            <person name="Kurtzman C.P."/>
            <person name="Blackwell M."/>
            <person name="Grigoriev I.V."/>
            <person name="Jeffries T.W."/>
        </authorList>
    </citation>
    <scope>NUCLEOTIDE SEQUENCE [LARGE SCALE GENOMIC DNA]</scope>
    <source>
        <strain evidence="9">ATCC 18201 / CBS 1600 / BCRC 20928 / JCM 3617 / NBRC 0987 / NRRL Y-1542</strain>
    </source>
</reference>
<feature type="domain" description="SH3" evidence="5">
    <location>
        <begin position="120"/>
        <end position="182"/>
    </location>
</feature>
<evidence type="ECO:0000259" key="7">
    <source>
        <dbReference type="PROSITE" id="PS51745"/>
    </source>
</evidence>
<dbReference type="GO" id="GO:1902494">
    <property type="term" value="C:catalytic complex"/>
    <property type="evidence" value="ECO:0007669"/>
    <property type="project" value="UniProtKB-ARBA"/>
</dbReference>
<dbReference type="PROSITE" id="PS50002">
    <property type="entry name" value="SH3"/>
    <property type="match status" value="2"/>
</dbReference>
<organism evidence="8 9">
    <name type="scientific">Cyberlindnera jadinii (strain ATCC 18201 / CBS 1600 / BCRC 20928 / JCM 3617 / NBRC 0987 / NRRL Y-1542)</name>
    <name type="common">Torula yeast</name>
    <name type="synonym">Candida utilis</name>
    <dbReference type="NCBI Taxonomy" id="983966"/>
    <lineage>
        <taxon>Eukaryota</taxon>
        <taxon>Fungi</taxon>
        <taxon>Dikarya</taxon>
        <taxon>Ascomycota</taxon>
        <taxon>Saccharomycotina</taxon>
        <taxon>Saccharomycetes</taxon>
        <taxon>Phaffomycetales</taxon>
        <taxon>Phaffomycetaceae</taxon>
        <taxon>Cyberlindnera</taxon>
    </lineage>
</organism>
<keyword evidence="2" id="KW-0677">Repeat</keyword>
<dbReference type="EMBL" id="KV453926">
    <property type="protein sequence ID" value="ODV75178.1"/>
    <property type="molecule type" value="Genomic_DNA"/>
</dbReference>
<dbReference type="PRINTS" id="PR00452">
    <property type="entry name" value="SH3DOMAIN"/>
</dbReference>
<dbReference type="OMA" id="FICAHHN"/>
<dbReference type="InterPro" id="IPR053793">
    <property type="entry name" value="PB1-like"/>
</dbReference>
<dbReference type="SMART" id="SM00312">
    <property type="entry name" value="PX"/>
    <property type="match status" value="1"/>
</dbReference>
<feature type="compositionally biased region" description="Low complexity" evidence="4">
    <location>
        <begin position="106"/>
        <end position="116"/>
    </location>
</feature>
<evidence type="ECO:0000313" key="8">
    <source>
        <dbReference type="EMBL" id="ODV75178.1"/>
    </source>
</evidence>
<dbReference type="OrthoDB" id="548867at2759"/>
<dbReference type="InterPro" id="IPR001452">
    <property type="entry name" value="SH3_domain"/>
</dbReference>
<proteinExistence type="predicted"/>
<dbReference type="InterPro" id="IPR001683">
    <property type="entry name" value="PX_dom"/>
</dbReference>
<dbReference type="InterPro" id="IPR051228">
    <property type="entry name" value="NADPH_Oxidase/PX-Domain"/>
</dbReference>
<dbReference type="GeneID" id="30986878"/>
<dbReference type="PROSITE" id="PS51745">
    <property type="entry name" value="PB1"/>
    <property type="match status" value="1"/>
</dbReference>
<dbReference type="InterPro" id="IPR035548">
    <property type="entry name" value="Bem1/Scd2_SH3_1"/>
</dbReference>
<dbReference type="GO" id="GO:0030427">
    <property type="term" value="C:site of polarized growth"/>
    <property type="evidence" value="ECO:0007669"/>
    <property type="project" value="UniProtKB-ARBA"/>
</dbReference>
<dbReference type="SMART" id="SM00326">
    <property type="entry name" value="SH3"/>
    <property type="match status" value="2"/>
</dbReference>
<evidence type="ECO:0000259" key="5">
    <source>
        <dbReference type="PROSITE" id="PS50002"/>
    </source>
</evidence>
<dbReference type="InterPro" id="IPR000270">
    <property type="entry name" value="PB1_dom"/>
</dbReference>
<feature type="region of interest" description="Disordered" evidence="4">
    <location>
        <begin position="78"/>
        <end position="116"/>
    </location>
</feature>
<name>A0A1E4S6S7_CYBJN</name>
<dbReference type="PANTHER" id="PTHR15706:SF2">
    <property type="entry name" value="SH3 AND PX DOMAIN-CONTAINING PROTEIN 2A"/>
    <property type="match status" value="1"/>
</dbReference>
<dbReference type="InterPro" id="IPR035550">
    <property type="entry name" value="Bem1/Scd2_PX"/>
</dbReference>
<dbReference type="SMART" id="SM00666">
    <property type="entry name" value="PB1"/>
    <property type="match status" value="1"/>
</dbReference>
<evidence type="ECO:0000313" key="9">
    <source>
        <dbReference type="Proteomes" id="UP000094389"/>
    </source>
</evidence>
<dbReference type="GO" id="GO:0051130">
    <property type="term" value="P:positive regulation of cellular component organization"/>
    <property type="evidence" value="ECO:0007669"/>
    <property type="project" value="UniProtKB-ARBA"/>
</dbReference>
<evidence type="ECO:0000259" key="6">
    <source>
        <dbReference type="PROSITE" id="PS50195"/>
    </source>
</evidence>
<evidence type="ECO:0000256" key="4">
    <source>
        <dbReference type="SAM" id="MobiDB-lite"/>
    </source>
</evidence>
<dbReference type="Pfam" id="PF00018">
    <property type="entry name" value="SH3_1"/>
    <property type="match status" value="2"/>
</dbReference>